<feature type="transmembrane region" description="Helical" evidence="7">
    <location>
        <begin position="146"/>
        <end position="165"/>
    </location>
</feature>
<evidence type="ECO:0000256" key="2">
    <source>
        <dbReference type="ARBA" id="ARBA00006162"/>
    </source>
</evidence>
<dbReference type="GO" id="GO:0005886">
    <property type="term" value="C:plasma membrane"/>
    <property type="evidence" value="ECO:0007669"/>
    <property type="project" value="UniProtKB-SubCell"/>
</dbReference>
<feature type="transmembrane region" description="Helical" evidence="7">
    <location>
        <begin position="231"/>
        <end position="251"/>
    </location>
</feature>
<evidence type="ECO:0000313" key="10">
    <source>
        <dbReference type="Proteomes" id="UP000533598"/>
    </source>
</evidence>
<feature type="transmembrane region" description="Helical" evidence="7">
    <location>
        <begin position="172"/>
        <end position="194"/>
    </location>
</feature>
<accession>A0A7W7CIT3</accession>
<dbReference type="RefSeq" id="WP_185009007.1">
    <property type="nucleotide sequence ID" value="NZ_BAAAUI010000076.1"/>
</dbReference>
<keyword evidence="10" id="KW-1185">Reference proteome</keyword>
<dbReference type="InterPro" id="IPR044049">
    <property type="entry name" value="EccD_transm"/>
</dbReference>
<sequence>MTTTGLVRVTVAAPHRRIDMALPEQSSVAEIVPGLLRHAGEHLADDGAGDGGWLLRRGDGSPLELGRTLGSYRIRDGEVLHLTSRRTEWPELEYDDLVDAIADGAGRAGRAWSARHTRRAALTVGGVVLLLGLAVVLRAGPPWPMPGLWSLLVSLLLLAVGATLARTAGDAVAGAVFGALALPYSFLGGALLLAGSHPLLDLGAPQVQAGSAALLLGAVLGHLGTAHGLPVFAAAATSGLLGVLGGVLASLDIFDGAQAAAIVVGAVLAFSPMLAPLAIRLARVPMPVLPRTTADLIRDDPQPPRPAVYQAVSRAHGLLTGMLVGAGLVAVLCQVLLVRSGRTSALWLLVVLAFGFLLRARLYPVLWQRIPLLGAGVCGAVCLALGPLLAGRVAIAGVVLLVVSGLIVFGGLRHSTGPASPYLGRYAELFEVAVVLAVVPVVCAVLDLYAYLRGLGG</sequence>
<evidence type="ECO:0000256" key="1">
    <source>
        <dbReference type="ARBA" id="ARBA00004651"/>
    </source>
</evidence>
<dbReference type="Pfam" id="PF08817">
    <property type="entry name" value="YukD"/>
    <property type="match status" value="1"/>
</dbReference>
<comment type="caution">
    <text evidence="9">The sequence shown here is derived from an EMBL/GenBank/DDBJ whole genome shotgun (WGS) entry which is preliminary data.</text>
</comment>
<feature type="transmembrane region" description="Helical" evidence="7">
    <location>
        <begin position="318"/>
        <end position="338"/>
    </location>
</feature>
<dbReference type="EMBL" id="JACHMH010000001">
    <property type="protein sequence ID" value="MBB4682015.1"/>
    <property type="molecule type" value="Genomic_DNA"/>
</dbReference>
<comment type="similarity">
    <text evidence="2">Belongs to the EccD/Snm4 family.</text>
</comment>
<organism evidence="9 10">
    <name type="scientific">Crossiella cryophila</name>
    <dbReference type="NCBI Taxonomy" id="43355"/>
    <lineage>
        <taxon>Bacteria</taxon>
        <taxon>Bacillati</taxon>
        <taxon>Actinomycetota</taxon>
        <taxon>Actinomycetes</taxon>
        <taxon>Pseudonocardiales</taxon>
        <taxon>Pseudonocardiaceae</taxon>
        <taxon>Crossiella</taxon>
    </lineage>
</organism>
<evidence type="ECO:0000256" key="5">
    <source>
        <dbReference type="ARBA" id="ARBA00022989"/>
    </source>
</evidence>
<reference evidence="9 10" key="1">
    <citation type="submission" date="2020-08" db="EMBL/GenBank/DDBJ databases">
        <title>Sequencing the genomes of 1000 actinobacteria strains.</title>
        <authorList>
            <person name="Klenk H.-P."/>
        </authorList>
    </citation>
    <scope>NUCLEOTIDE SEQUENCE [LARGE SCALE GENOMIC DNA]</scope>
    <source>
        <strain evidence="9 10">DSM 44230</strain>
    </source>
</reference>
<evidence type="ECO:0000256" key="6">
    <source>
        <dbReference type="ARBA" id="ARBA00023136"/>
    </source>
</evidence>
<dbReference type="AlphaFoldDB" id="A0A7W7CIT3"/>
<dbReference type="PIRSF" id="PIRSF017804">
    <property type="entry name" value="Secretion_EccD1"/>
    <property type="match status" value="1"/>
</dbReference>
<keyword evidence="6 7" id="KW-0472">Membrane</keyword>
<evidence type="ECO:0000256" key="4">
    <source>
        <dbReference type="ARBA" id="ARBA00022692"/>
    </source>
</evidence>
<evidence type="ECO:0000256" key="7">
    <source>
        <dbReference type="SAM" id="Phobius"/>
    </source>
</evidence>
<feature type="transmembrane region" description="Helical" evidence="7">
    <location>
        <begin position="370"/>
        <end position="388"/>
    </location>
</feature>
<evidence type="ECO:0000259" key="8">
    <source>
        <dbReference type="Pfam" id="PF19053"/>
    </source>
</evidence>
<name>A0A7W7CIT3_9PSEU</name>
<protein>
    <submittedName>
        <fullName evidence="9">Type VII secretion integral membrane protein EccD</fullName>
    </submittedName>
</protein>
<dbReference type="Pfam" id="PF19053">
    <property type="entry name" value="EccD"/>
    <property type="match status" value="1"/>
</dbReference>
<dbReference type="InterPro" id="IPR006707">
    <property type="entry name" value="T7SS_EccD"/>
</dbReference>
<feature type="transmembrane region" description="Helical" evidence="7">
    <location>
        <begin position="120"/>
        <end position="140"/>
    </location>
</feature>
<evidence type="ECO:0000256" key="3">
    <source>
        <dbReference type="ARBA" id="ARBA00022475"/>
    </source>
</evidence>
<feature type="transmembrane region" description="Helical" evidence="7">
    <location>
        <begin position="394"/>
        <end position="412"/>
    </location>
</feature>
<keyword evidence="3" id="KW-1003">Cell membrane</keyword>
<keyword evidence="4 7" id="KW-0812">Transmembrane</keyword>
<feature type="transmembrane region" description="Helical" evidence="7">
    <location>
        <begin position="344"/>
        <end position="363"/>
    </location>
</feature>
<dbReference type="Gene3D" id="3.10.20.90">
    <property type="entry name" value="Phosphatidylinositol 3-kinase Catalytic Subunit, Chain A, domain 1"/>
    <property type="match status" value="1"/>
</dbReference>
<keyword evidence="5 7" id="KW-1133">Transmembrane helix</keyword>
<feature type="transmembrane region" description="Helical" evidence="7">
    <location>
        <begin position="257"/>
        <end position="279"/>
    </location>
</feature>
<proteinExistence type="inferred from homology"/>
<feature type="domain" description="EccD-like transmembrane" evidence="8">
    <location>
        <begin position="117"/>
        <end position="455"/>
    </location>
</feature>
<dbReference type="InterPro" id="IPR024962">
    <property type="entry name" value="YukD-like"/>
</dbReference>
<dbReference type="NCBIfam" id="TIGR03920">
    <property type="entry name" value="T7SS_EccD"/>
    <property type="match status" value="1"/>
</dbReference>
<gene>
    <name evidence="9" type="ORF">HNR67_008133</name>
</gene>
<feature type="transmembrane region" description="Helical" evidence="7">
    <location>
        <begin position="432"/>
        <end position="452"/>
    </location>
</feature>
<comment type="subcellular location">
    <subcellularLocation>
        <location evidence="1">Cell membrane</location>
        <topology evidence="1">Multi-pass membrane protein</topology>
    </subcellularLocation>
</comment>
<evidence type="ECO:0000313" key="9">
    <source>
        <dbReference type="EMBL" id="MBB4682015.1"/>
    </source>
</evidence>
<dbReference type="Proteomes" id="UP000533598">
    <property type="component" value="Unassembled WGS sequence"/>
</dbReference>